<name>A0ABQ7VL65_SOLTU</name>
<dbReference type="Pfam" id="PF14111">
    <property type="entry name" value="DUF4283"/>
    <property type="match status" value="1"/>
</dbReference>
<gene>
    <name evidence="2" type="ORF">KY290_012762</name>
</gene>
<evidence type="ECO:0000313" key="3">
    <source>
        <dbReference type="Proteomes" id="UP000826656"/>
    </source>
</evidence>
<protein>
    <recommendedName>
        <fullName evidence="1">DUF4283 domain-containing protein</fullName>
    </recommendedName>
</protein>
<proteinExistence type="predicted"/>
<reference evidence="2 3" key="1">
    <citation type="journal article" date="2021" name="bioRxiv">
        <title>Chromosome-scale and haplotype-resolved genome assembly of a tetraploid potato cultivar.</title>
        <authorList>
            <person name="Sun H."/>
            <person name="Jiao W.-B."/>
            <person name="Krause K."/>
            <person name="Campoy J.A."/>
            <person name="Goel M."/>
            <person name="Folz-Donahue K."/>
            <person name="Kukat C."/>
            <person name="Huettel B."/>
            <person name="Schneeberger K."/>
        </authorList>
    </citation>
    <scope>NUCLEOTIDE SEQUENCE [LARGE SCALE GENOMIC DNA]</scope>
    <source>
        <strain evidence="2">SolTubOtavaFocal</strain>
        <tissue evidence="2">Leaves</tissue>
    </source>
</reference>
<accession>A0ABQ7VL65</accession>
<dbReference type="InterPro" id="IPR025558">
    <property type="entry name" value="DUF4283"/>
</dbReference>
<organism evidence="2 3">
    <name type="scientific">Solanum tuberosum</name>
    <name type="common">Potato</name>
    <dbReference type="NCBI Taxonomy" id="4113"/>
    <lineage>
        <taxon>Eukaryota</taxon>
        <taxon>Viridiplantae</taxon>
        <taxon>Streptophyta</taxon>
        <taxon>Embryophyta</taxon>
        <taxon>Tracheophyta</taxon>
        <taxon>Spermatophyta</taxon>
        <taxon>Magnoliopsida</taxon>
        <taxon>eudicotyledons</taxon>
        <taxon>Gunneridae</taxon>
        <taxon>Pentapetalae</taxon>
        <taxon>asterids</taxon>
        <taxon>lamiids</taxon>
        <taxon>Solanales</taxon>
        <taxon>Solanaceae</taxon>
        <taxon>Solanoideae</taxon>
        <taxon>Solaneae</taxon>
        <taxon>Solanum</taxon>
    </lineage>
</organism>
<sequence>MEMYVNILKAPNSVLAPTIGVEPIPLKKVTYTGGIPRVSWTEDEVNRMNTIENLQFAVIGKFSYGWPEIDELQMILPRQCNIKGGCKIGLLRNRHSYKVGSTGRFY</sequence>
<keyword evidence="3" id="KW-1185">Reference proteome</keyword>
<evidence type="ECO:0000259" key="1">
    <source>
        <dbReference type="Pfam" id="PF14111"/>
    </source>
</evidence>
<dbReference type="EMBL" id="JAIVGD010000011">
    <property type="protein sequence ID" value="KAH0768781.1"/>
    <property type="molecule type" value="Genomic_DNA"/>
</dbReference>
<comment type="caution">
    <text evidence="2">The sequence shown here is derived from an EMBL/GenBank/DDBJ whole genome shotgun (WGS) entry which is preliminary data.</text>
</comment>
<evidence type="ECO:0000313" key="2">
    <source>
        <dbReference type="EMBL" id="KAH0768781.1"/>
    </source>
</evidence>
<dbReference type="Proteomes" id="UP000826656">
    <property type="component" value="Unassembled WGS sequence"/>
</dbReference>
<feature type="domain" description="DUF4283" evidence="1">
    <location>
        <begin position="51"/>
        <end position="95"/>
    </location>
</feature>